<evidence type="ECO:0000313" key="1">
    <source>
        <dbReference type="EMBL" id="NMG21179.1"/>
    </source>
</evidence>
<evidence type="ECO:0000313" key="2">
    <source>
        <dbReference type="Proteomes" id="UP000718564"/>
    </source>
</evidence>
<sequence>MSEDPITRDLEITPLEVTTLQLSLYQVIQKSFQILQAVQKALDIEPASHHNQVNELEPGNNLIELESEQEIISPQTDPQLYCEKHKTYTVEELAEEKSYLANFQAENFKKRAENYNKFLESQSKFAKSKAIFETNQAKFSSIRQSKSF</sequence>
<keyword evidence="2" id="KW-1185">Reference proteome</keyword>
<organism evidence="1 2">
    <name type="scientific">Brasilonema bromeliae SPC951</name>
    <dbReference type="NCBI Taxonomy" id="385972"/>
    <lineage>
        <taxon>Bacteria</taxon>
        <taxon>Bacillati</taxon>
        <taxon>Cyanobacteriota</taxon>
        <taxon>Cyanophyceae</taxon>
        <taxon>Nostocales</taxon>
        <taxon>Scytonemataceae</taxon>
        <taxon>Brasilonema</taxon>
        <taxon>Bromeliae group (in: Brasilonema)</taxon>
    </lineage>
</organism>
<protein>
    <submittedName>
        <fullName evidence="1">Uncharacterized protein</fullName>
    </submittedName>
</protein>
<dbReference type="EMBL" id="QMEB01000142">
    <property type="protein sequence ID" value="NMG21179.1"/>
    <property type="molecule type" value="Genomic_DNA"/>
</dbReference>
<dbReference type="RefSeq" id="WP_169156421.1">
    <property type="nucleotide sequence ID" value="NZ_CAWPJE010000135.1"/>
</dbReference>
<proteinExistence type="predicted"/>
<reference evidence="1 2" key="1">
    <citation type="submission" date="2018-06" db="EMBL/GenBank/DDBJ databases">
        <title>Comparative genomics of Brasilonema spp. strains.</title>
        <authorList>
            <person name="Alvarenga D.O."/>
            <person name="Fiore M.F."/>
            <person name="Varani A.M."/>
        </authorList>
    </citation>
    <scope>NUCLEOTIDE SEQUENCE [LARGE SCALE GENOMIC DNA]</scope>
    <source>
        <strain evidence="1 2">SPC951</strain>
    </source>
</reference>
<comment type="caution">
    <text evidence="1">The sequence shown here is derived from an EMBL/GenBank/DDBJ whole genome shotgun (WGS) entry which is preliminary data.</text>
</comment>
<name>A0ABX1P9R8_9CYAN</name>
<dbReference type="Proteomes" id="UP000718564">
    <property type="component" value="Unassembled WGS sequence"/>
</dbReference>
<accession>A0ABX1P9R8</accession>
<gene>
    <name evidence="1" type="ORF">DP116_17680</name>
</gene>